<evidence type="ECO:0000256" key="6">
    <source>
        <dbReference type="SAM" id="MobiDB-lite"/>
    </source>
</evidence>
<dbReference type="InterPro" id="IPR036259">
    <property type="entry name" value="MFS_trans_sf"/>
</dbReference>
<feature type="transmembrane region" description="Helical" evidence="7">
    <location>
        <begin position="318"/>
        <end position="335"/>
    </location>
</feature>
<feature type="transmembrane region" description="Helical" evidence="7">
    <location>
        <begin position="556"/>
        <end position="580"/>
    </location>
</feature>
<evidence type="ECO:0000313" key="9">
    <source>
        <dbReference type="Proteomes" id="UP000273119"/>
    </source>
</evidence>
<feature type="transmembrane region" description="Helical" evidence="7">
    <location>
        <begin position="463"/>
        <end position="487"/>
    </location>
</feature>
<feature type="region of interest" description="Disordered" evidence="6">
    <location>
        <begin position="130"/>
        <end position="154"/>
    </location>
</feature>
<feature type="compositionally biased region" description="Basic and acidic residues" evidence="6">
    <location>
        <begin position="130"/>
        <end position="146"/>
    </location>
</feature>
<feature type="transmembrane region" description="Helical" evidence="7">
    <location>
        <begin position="499"/>
        <end position="519"/>
    </location>
</feature>
<dbReference type="PANTHER" id="PTHR23513">
    <property type="entry name" value="INTEGRAL MEMBRANE EFFLUX PROTEIN-RELATED"/>
    <property type="match status" value="1"/>
</dbReference>
<dbReference type="Proteomes" id="UP000273119">
    <property type="component" value="Unassembled WGS sequence"/>
</dbReference>
<dbReference type="Gene3D" id="1.20.1250.20">
    <property type="entry name" value="MFS general substrate transporter like domains"/>
    <property type="match status" value="1"/>
</dbReference>
<evidence type="ECO:0000256" key="7">
    <source>
        <dbReference type="SAM" id="Phobius"/>
    </source>
</evidence>
<accession>A0A496PJ53</accession>
<dbReference type="CDD" id="cd06173">
    <property type="entry name" value="MFS_MefA_like"/>
    <property type="match status" value="1"/>
</dbReference>
<dbReference type="InterPro" id="IPR011701">
    <property type="entry name" value="MFS"/>
</dbReference>
<keyword evidence="3 7" id="KW-0812">Transmembrane</keyword>
<evidence type="ECO:0000313" key="8">
    <source>
        <dbReference type="EMBL" id="RKW70526.1"/>
    </source>
</evidence>
<keyword evidence="5 7" id="KW-0472">Membrane</keyword>
<feature type="transmembrane region" description="Helical" evidence="7">
    <location>
        <begin position="531"/>
        <end position="550"/>
    </location>
</feature>
<dbReference type="SUPFAM" id="SSF103473">
    <property type="entry name" value="MFS general substrate transporter"/>
    <property type="match status" value="1"/>
</dbReference>
<proteinExistence type="predicted"/>
<evidence type="ECO:0000256" key="2">
    <source>
        <dbReference type="ARBA" id="ARBA00022475"/>
    </source>
</evidence>
<name>A0A496PJ53_9MICC</name>
<reference evidence="8 9" key="1">
    <citation type="submission" date="2018-07" db="EMBL/GenBank/DDBJ databases">
        <title>Arthrobacter sp. nov., isolated from raw cow's milk with high bacterial count.</title>
        <authorList>
            <person name="Hahne J."/>
            <person name="Isele D."/>
            <person name="Lipski A."/>
        </authorList>
    </citation>
    <scope>NUCLEOTIDE SEQUENCE [LARGE SCALE GENOMIC DNA]</scope>
    <source>
        <strain evidence="8 9">JZ R-183</strain>
    </source>
</reference>
<gene>
    <name evidence="8" type="ORF">DWQ67_08645</name>
</gene>
<protein>
    <submittedName>
        <fullName evidence="8">MFS transporter</fullName>
    </submittedName>
</protein>
<feature type="region of interest" description="Disordered" evidence="6">
    <location>
        <begin position="346"/>
        <end position="372"/>
    </location>
</feature>
<feature type="transmembrane region" description="Helical" evidence="7">
    <location>
        <begin position="194"/>
        <end position="217"/>
    </location>
</feature>
<sequence>MPPDHHQRQAPARVREDHRLVGRVGDQALARQAAQRLRDVGRRGLEAGRERLGRDGGLAPFGGVPDRLHIILRHGRDVVDLHGCHSTGRSVPRGASHGAQGKVTGVTVKVSESLIAVSLDVGCWVDKVKPDRPGKVEPQRDAKPTDTTKPTRRPWAPGLRSLLVAAGLGATSSGILNVANDLVAVLALNAGPQQIGLLNAVESLAFLVFSVPAGWWLDRVDRRRALLWTQALATLALLSVPIAWLMGLLTFPHLVIASFFVGTAGMVWALGLGALLPSVAGRDRAGAAFARKAAVETSASLVAPGLTGLLLMVLAAPIALFFSAFLEALAGLVLWRGGVGAARKGADGEGLAPGQAPDAAGPSNAATPPSGEAAEQPLGFAAGVAEGFRFVVGSRPILLSTINSAVLNASLAMSAAVSIVYVVRQLGFSPALVGLQGVVIGFSGLMGSILAAKLLDRFNGLKVAAVGITVAAAGSVLFPLASLHPGLGWSLPFVLGYSLLWNASIVSANSGLFGIVAALTPEGLMGRVQSFRMLVALGPLPIFGLVGGFLGERIGAVPTLWLVVGLAFVSVSMTWSLWLLSRRRPWGVIVAQKSAD</sequence>
<keyword evidence="4 7" id="KW-1133">Transmembrane helix</keyword>
<dbReference type="AlphaFoldDB" id="A0A496PJ53"/>
<feature type="transmembrane region" description="Helical" evidence="7">
    <location>
        <begin position="226"/>
        <end position="249"/>
    </location>
</feature>
<feature type="transmembrane region" description="Helical" evidence="7">
    <location>
        <begin position="428"/>
        <end position="451"/>
    </location>
</feature>
<evidence type="ECO:0000256" key="5">
    <source>
        <dbReference type="ARBA" id="ARBA00023136"/>
    </source>
</evidence>
<feature type="transmembrane region" description="Helical" evidence="7">
    <location>
        <begin position="397"/>
        <end position="422"/>
    </location>
</feature>
<dbReference type="GO" id="GO:0022857">
    <property type="term" value="F:transmembrane transporter activity"/>
    <property type="evidence" value="ECO:0007669"/>
    <property type="project" value="InterPro"/>
</dbReference>
<keyword evidence="2" id="KW-1003">Cell membrane</keyword>
<evidence type="ECO:0000256" key="1">
    <source>
        <dbReference type="ARBA" id="ARBA00004651"/>
    </source>
</evidence>
<evidence type="ECO:0000256" key="4">
    <source>
        <dbReference type="ARBA" id="ARBA00022989"/>
    </source>
</evidence>
<dbReference type="EMBL" id="QQXL01000004">
    <property type="protein sequence ID" value="RKW70526.1"/>
    <property type="molecule type" value="Genomic_DNA"/>
</dbReference>
<keyword evidence="9" id="KW-1185">Reference proteome</keyword>
<comment type="subcellular location">
    <subcellularLocation>
        <location evidence="1">Cell membrane</location>
        <topology evidence="1">Multi-pass membrane protein</topology>
    </subcellularLocation>
</comment>
<evidence type="ECO:0000256" key="3">
    <source>
        <dbReference type="ARBA" id="ARBA00022692"/>
    </source>
</evidence>
<organism evidence="8 9">
    <name type="scientific">Galactobacter caseinivorans</name>
    <dbReference type="NCBI Taxonomy" id="2676123"/>
    <lineage>
        <taxon>Bacteria</taxon>
        <taxon>Bacillati</taxon>
        <taxon>Actinomycetota</taxon>
        <taxon>Actinomycetes</taxon>
        <taxon>Micrococcales</taxon>
        <taxon>Micrococcaceae</taxon>
        <taxon>Galactobacter</taxon>
    </lineage>
</organism>
<feature type="transmembrane region" description="Helical" evidence="7">
    <location>
        <begin position="255"/>
        <end position="281"/>
    </location>
</feature>
<dbReference type="Pfam" id="PF07690">
    <property type="entry name" value="MFS_1"/>
    <property type="match status" value="1"/>
</dbReference>
<dbReference type="GO" id="GO:0005886">
    <property type="term" value="C:plasma membrane"/>
    <property type="evidence" value="ECO:0007669"/>
    <property type="project" value="UniProtKB-SubCell"/>
</dbReference>
<dbReference type="PANTHER" id="PTHR23513:SF6">
    <property type="entry name" value="MAJOR FACILITATOR SUPERFAMILY ASSOCIATED DOMAIN-CONTAINING PROTEIN"/>
    <property type="match status" value="1"/>
</dbReference>
<comment type="caution">
    <text evidence="8">The sequence shown here is derived from an EMBL/GenBank/DDBJ whole genome shotgun (WGS) entry which is preliminary data.</text>
</comment>